<accession>T1CVH0</accession>
<feature type="non-terminal residue" evidence="1">
    <location>
        <position position="48"/>
    </location>
</feature>
<reference evidence="1" key="1">
    <citation type="submission" date="2013-08" db="EMBL/GenBank/DDBJ databases">
        <authorList>
            <person name="Mendez C."/>
            <person name="Richter M."/>
            <person name="Ferrer M."/>
            <person name="Sanchez J."/>
        </authorList>
    </citation>
    <scope>NUCLEOTIDE SEQUENCE</scope>
</reference>
<dbReference type="AlphaFoldDB" id="T1CVH0"/>
<dbReference type="EMBL" id="AUZX01003738">
    <property type="protein sequence ID" value="EQD73089.1"/>
    <property type="molecule type" value="Genomic_DNA"/>
</dbReference>
<organism evidence="1">
    <name type="scientific">mine drainage metagenome</name>
    <dbReference type="NCBI Taxonomy" id="410659"/>
    <lineage>
        <taxon>unclassified sequences</taxon>
        <taxon>metagenomes</taxon>
        <taxon>ecological metagenomes</taxon>
    </lineage>
</organism>
<comment type="caution">
    <text evidence="1">The sequence shown here is derived from an EMBL/GenBank/DDBJ whole genome shotgun (WGS) entry which is preliminary data.</text>
</comment>
<protein>
    <submittedName>
        <fullName evidence="1">Uncharacterized protein</fullName>
    </submittedName>
</protein>
<reference evidence="1" key="2">
    <citation type="journal article" date="2014" name="ISME J.">
        <title>Microbial stratification in low pH oxic and suboxic macroscopic growths along an acid mine drainage.</title>
        <authorList>
            <person name="Mendez-Garcia C."/>
            <person name="Mesa V."/>
            <person name="Sprenger R.R."/>
            <person name="Richter M."/>
            <person name="Diez M.S."/>
            <person name="Solano J."/>
            <person name="Bargiela R."/>
            <person name="Golyshina O.V."/>
            <person name="Manteca A."/>
            <person name="Ramos J.L."/>
            <person name="Gallego J.R."/>
            <person name="Llorente I."/>
            <person name="Martins Dos Santos V.A."/>
            <person name="Jensen O.N."/>
            <person name="Pelaez A.I."/>
            <person name="Sanchez J."/>
            <person name="Ferrer M."/>
        </authorList>
    </citation>
    <scope>NUCLEOTIDE SEQUENCE</scope>
</reference>
<name>T1CVH0_9ZZZZ</name>
<proteinExistence type="predicted"/>
<evidence type="ECO:0000313" key="1">
    <source>
        <dbReference type="EMBL" id="EQD73089.1"/>
    </source>
</evidence>
<sequence length="48" mass="5121">MGELLALCYIGGIAEVALISGISHVLFPELAALSYDIFKRPQGKWASA</sequence>
<gene>
    <name evidence="1" type="ORF">B1A_05127</name>
</gene>